<dbReference type="EMBL" id="MZMZ02003777">
    <property type="protein sequence ID" value="RQM20699.1"/>
    <property type="molecule type" value="Genomic_DNA"/>
</dbReference>
<gene>
    <name evidence="2" type="ORF">B5M09_011088</name>
</gene>
<protein>
    <recommendedName>
        <fullName evidence="1">Reverse transcriptase domain-containing protein</fullName>
    </recommendedName>
</protein>
<feature type="domain" description="Reverse transcriptase" evidence="1">
    <location>
        <begin position="55"/>
        <end position="197"/>
    </location>
</feature>
<evidence type="ECO:0000313" key="2">
    <source>
        <dbReference type="EMBL" id="RQM20699.1"/>
    </source>
</evidence>
<name>A0A3R8D592_APHAT</name>
<dbReference type="Pfam" id="PF00078">
    <property type="entry name" value="RVT_1"/>
    <property type="match status" value="1"/>
</dbReference>
<dbReference type="Proteomes" id="UP000284702">
    <property type="component" value="Unassembled WGS sequence"/>
</dbReference>
<keyword evidence="3" id="KW-1185">Reference proteome</keyword>
<dbReference type="SUPFAM" id="SSF56672">
    <property type="entry name" value="DNA/RNA polymerases"/>
    <property type="match status" value="1"/>
</dbReference>
<dbReference type="PANTHER" id="PTHR19446">
    <property type="entry name" value="REVERSE TRANSCRIPTASES"/>
    <property type="match status" value="1"/>
</dbReference>
<comment type="caution">
    <text evidence="2">The sequence shown here is derived from an EMBL/GenBank/DDBJ whole genome shotgun (WGS) entry which is preliminary data.</text>
</comment>
<dbReference type="InterPro" id="IPR043502">
    <property type="entry name" value="DNA/RNA_pol_sf"/>
</dbReference>
<dbReference type="AlphaFoldDB" id="A0A3R8D592"/>
<sequence>MAPHRTPGPDEFSACFYQVAPAVFGEILAIVFNYQLTRDTLLKCQCTSEVVLLFKKNDRAYPGNHRLISFMPVEVKILCRALAYRLSALLPKLILPAQKGFVSGRRLHDHRVFMLDLQHTCTVRNQEGYAVFLDFAKAYDRVSWEYMFDTLDTFGFGPKFMAWIRLLYTNPLVHLRINGVKSVPIHSNRGVKQGDPLQELV</sequence>
<evidence type="ECO:0000313" key="3">
    <source>
        <dbReference type="Proteomes" id="UP000284702"/>
    </source>
</evidence>
<dbReference type="InterPro" id="IPR000477">
    <property type="entry name" value="RT_dom"/>
</dbReference>
<evidence type="ECO:0000259" key="1">
    <source>
        <dbReference type="Pfam" id="PF00078"/>
    </source>
</evidence>
<organism evidence="2 3">
    <name type="scientific">Aphanomyces astaci</name>
    <name type="common">Crayfish plague agent</name>
    <dbReference type="NCBI Taxonomy" id="112090"/>
    <lineage>
        <taxon>Eukaryota</taxon>
        <taxon>Sar</taxon>
        <taxon>Stramenopiles</taxon>
        <taxon>Oomycota</taxon>
        <taxon>Saprolegniomycetes</taxon>
        <taxon>Saprolegniales</taxon>
        <taxon>Verrucalvaceae</taxon>
        <taxon>Aphanomyces</taxon>
    </lineage>
</organism>
<proteinExistence type="predicted"/>
<accession>A0A3R8D592</accession>
<reference evidence="2" key="1">
    <citation type="submission" date="2018-07" db="EMBL/GenBank/DDBJ databases">
        <title>Annotation of Aphanomyces astaci genome assembly.</title>
        <authorList>
            <person name="Studholme D.J."/>
        </authorList>
    </citation>
    <scope>NUCLEOTIDE SEQUENCE [LARGE SCALE GENOMIC DNA]</scope>
    <source>
        <strain evidence="2">Pc</strain>
    </source>
</reference>